<protein>
    <recommendedName>
        <fullName evidence="6">NADP-dependent oxidoreductase domain-containing protein</fullName>
    </recommendedName>
</protein>
<comment type="similarity">
    <text evidence="1">Belongs to the aldo/keto reductase family.</text>
</comment>
<evidence type="ECO:0000256" key="1">
    <source>
        <dbReference type="ARBA" id="ARBA00007905"/>
    </source>
</evidence>
<keyword evidence="8" id="KW-1185">Reference proteome</keyword>
<name>A0A9N9QMD8_9CUCU</name>
<dbReference type="OrthoDB" id="416253at2759"/>
<keyword evidence="2" id="KW-0521">NADP</keyword>
<dbReference type="PROSITE" id="PS00063">
    <property type="entry name" value="ALDOKETO_REDUCTASE_3"/>
    <property type="match status" value="1"/>
</dbReference>
<evidence type="ECO:0000313" key="8">
    <source>
        <dbReference type="Proteomes" id="UP001152799"/>
    </source>
</evidence>
<gene>
    <name evidence="7" type="ORF">CEUTPL_LOCUS5732</name>
</gene>
<feature type="region of interest" description="Disordered" evidence="4">
    <location>
        <begin position="360"/>
        <end position="405"/>
    </location>
</feature>
<keyword evidence="5" id="KW-0732">Signal</keyword>
<organism evidence="7 8">
    <name type="scientific">Ceutorhynchus assimilis</name>
    <name type="common">cabbage seed weevil</name>
    <dbReference type="NCBI Taxonomy" id="467358"/>
    <lineage>
        <taxon>Eukaryota</taxon>
        <taxon>Metazoa</taxon>
        <taxon>Ecdysozoa</taxon>
        <taxon>Arthropoda</taxon>
        <taxon>Hexapoda</taxon>
        <taxon>Insecta</taxon>
        <taxon>Pterygota</taxon>
        <taxon>Neoptera</taxon>
        <taxon>Endopterygota</taxon>
        <taxon>Coleoptera</taxon>
        <taxon>Polyphaga</taxon>
        <taxon>Cucujiformia</taxon>
        <taxon>Curculionidae</taxon>
        <taxon>Ceutorhynchinae</taxon>
        <taxon>Ceutorhynchus</taxon>
    </lineage>
</organism>
<dbReference type="AlphaFoldDB" id="A0A9N9QMD8"/>
<feature type="signal peptide" evidence="5">
    <location>
        <begin position="1"/>
        <end position="15"/>
    </location>
</feature>
<evidence type="ECO:0000259" key="6">
    <source>
        <dbReference type="Pfam" id="PF00248"/>
    </source>
</evidence>
<evidence type="ECO:0000256" key="2">
    <source>
        <dbReference type="ARBA" id="ARBA00022857"/>
    </source>
</evidence>
<dbReference type="FunFam" id="3.20.20.100:FF:000006">
    <property type="entry name" value="Aldo-keto reductase family 1 member A1"/>
    <property type="match status" value="1"/>
</dbReference>
<dbReference type="GO" id="GO:0016491">
    <property type="term" value="F:oxidoreductase activity"/>
    <property type="evidence" value="ECO:0007669"/>
    <property type="project" value="UniProtKB-KW"/>
</dbReference>
<feature type="compositionally biased region" description="Polar residues" evidence="4">
    <location>
        <begin position="365"/>
        <end position="374"/>
    </location>
</feature>
<evidence type="ECO:0000256" key="4">
    <source>
        <dbReference type="SAM" id="MobiDB-lite"/>
    </source>
</evidence>
<dbReference type="Proteomes" id="UP001152799">
    <property type="component" value="Chromosome 2"/>
</dbReference>
<evidence type="ECO:0000256" key="3">
    <source>
        <dbReference type="ARBA" id="ARBA00023002"/>
    </source>
</evidence>
<dbReference type="PRINTS" id="PR00069">
    <property type="entry name" value="ALDKETRDTASE"/>
</dbReference>
<sequence>MKSVILLALVAFAAAVPMRETHEVSTYQYLPEARFYQQGNAYSYHVPQFIAYQFHQAQQLGYTPIQVQNYLLEHGFPRFVAEYLSQQYGLGLNQTYFQSPYEIYQYYYKLTDMPQEVKQYILQQVESRVSQPFHQYFLEQGKMNFSYVQARFIYQQLLEAQQYIQRALQYYKQENMSFETQIYEQLQQVLAYIEKAMVVYRTFENVEQYQIPYYVAQYYVMQMKQAYQYFQTVYQFIGHQQTLPQYFVQQLQYAYMSFQKAYQYQYLGGNQFQYYGSSQQQYYKQIIEYIENIQQYIQAHPQADYYYISQQLNFAYRYFQTAYQFWQKGYMAQPMAQYAEKQLQQAYQYLNNAYLYAQREESNTKDSPTNTNMDHTAKDTNTDHTAKDSNTDHTAMDTNTDHTPMDTNTDHTPMDTNMDHTANLTTKFLDTHNWDTKATNLLMNTCQLRTSTKLTNSPATLLTNMESSHFTVPMSRLLLLSKPGEVEQAVKDAIDIGYRHIDCAFAYGNENEVGAALRAKFADGTVKREDLWITSKLWNTYHRPDLVEVNIKKSLSGLGLDYLDLYLIHWPTGYKEGGENMPKDEAGNIIFSDVDYLDTWKAMEELVRKDLTKSIGFSNFNKAQITRILENCTIQPAVLQIECHPYLNQSRLIQFAKSKGLAITAYSPLGSPDRPWAQPGDPQLMEDPKLVDLAKKYNKTPAQILLRYQLDREVITIPKSVTKSRIQQNFDIFDFKLAPEDIAYLDGFDVNGRLCPLAAGYGHKYHPFEHDEI</sequence>
<feature type="chain" id="PRO_5040394088" description="NADP-dependent oxidoreductase domain-containing protein" evidence="5">
    <location>
        <begin position="16"/>
        <end position="773"/>
    </location>
</feature>
<reference evidence="7" key="1">
    <citation type="submission" date="2022-01" db="EMBL/GenBank/DDBJ databases">
        <authorList>
            <person name="King R."/>
        </authorList>
    </citation>
    <scope>NUCLEOTIDE SEQUENCE</scope>
</reference>
<feature type="domain" description="NADP-dependent oxidoreductase" evidence="6">
    <location>
        <begin position="485"/>
        <end position="748"/>
    </location>
</feature>
<evidence type="ECO:0000256" key="5">
    <source>
        <dbReference type="SAM" id="SignalP"/>
    </source>
</evidence>
<accession>A0A9N9QMD8</accession>
<dbReference type="Gene3D" id="3.20.20.100">
    <property type="entry name" value="NADP-dependent oxidoreductase domain"/>
    <property type="match status" value="1"/>
</dbReference>
<dbReference type="SUPFAM" id="SSF51430">
    <property type="entry name" value="NAD(P)-linked oxidoreductase"/>
    <property type="match status" value="1"/>
</dbReference>
<dbReference type="PROSITE" id="PS00798">
    <property type="entry name" value="ALDOKETO_REDUCTASE_1"/>
    <property type="match status" value="1"/>
</dbReference>
<evidence type="ECO:0000313" key="7">
    <source>
        <dbReference type="EMBL" id="CAG9765116.1"/>
    </source>
</evidence>
<dbReference type="Pfam" id="PF00248">
    <property type="entry name" value="Aldo_ket_red"/>
    <property type="match status" value="1"/>
</dbReference>
<dbReference type="EMBL" id="OU892278">
    <property type="protein sequence ID" value="CAG9765116.1"/>
    <property type="molecule type" value="Genomic_DNA"/>
</dbReference>
<feature type="compositionally biased region" description="Basic and acidic residues" evidence="4">
    <location>
        <begin position="375"/>
        <end position="405"/>
    </location>
</feature>
<dbReference type="InterPro" id="IPR020471">
    <property type="entry name" value="AKR"/>
</dbReference>
<keyword evidence="3" id="KW-0560">Oxidoreductase</keyword>
<proteinExistence type="inferred from homology"/>
<dbReference type="InterPro" id="IPR023210">
    <property type="entry name" value="NADP_OxRdtase_dom"/>
</dbReference>
<dbReference type="InterPro" id="IPR018170">
    <property type="entry name" value="Aldo/ket_reductase_CS"/>
</dbReference>
<dbReference type="InterPro" id="IPR036812">
    <property type="entry name" value="NAD(P)_OxRdtase_dom_sf"/>
</dbReference>
<dbReference type="PANTHER" id="PTHR11732">
    <property type="entry name" value="ALDO/KETO REDUCTASE"/>
    <property type="match status" value="1"/>
</dbReference>